<dbReference type="EMBL" id="LJUO01000004">
    <property type="protein sequence ID" value="KPK73718.1"/>
    <property type="molecule type" value="Genomic_DNA"/>
</dbReference>
<dbReference type="Gene3D" id="3.40.710.10">
    <property type="entry name" value="DD-peptidase/beta-lactamase superfamily"/>
    <property type="match status" value="1"/>
</dbReference>
<dbReference type="InterPro" id="IPR001460">
    <property type="entry name" value="PCN-bd_Tpept"/>
</dbReference>
<evidence type="ECO:0008006" key="8">
    <source>
        <dbReference type="Google" id="ProtNLM"/>
    </source>
</evidence>
<feature type="domain" description="Penicillin-binding protein transpeptidase" evidence="4">
    <location>
        <begin position="237"/>
        <end position="527"/>
    </location>
</feature>
<dbReference type="SUPFAM" id="SSF56601">
    <property type="entry name" value="beta-lactamase/transpeptidase-like"/>
    <property type="match status" value="1"/>
</dbReference>
<name>A0A0S8GL28_UNCW3</name>
<dbReference type="InterPro" id="IPR036138">
    <property type="entry name" value="PBP_dimer_sf"/>
</dbReference>
<dbReference type="InterPro" id="IPR005311">
    <property type="entry name" value="PBP_dimer"/>
</dbReference>
<dbReference type="PANTHER" id="PTHR30627">
    <property type="entry name" value="PEPTIDOGLYCAN D,D-TRANSPEPTIDASE"/>
    <property type="match status" value="1"/>
</dbReference>
<evidence type="ECO:0000259" key="5">
    <source>
        <dbReference type="Pfam" id="PF03717"/>
    </source>
</evidence>
<dbReference type="Pfam" id="PF00905">
    <property type="entry name" value="Transpeptidase"/>
    <property type="match status" value="1"/>
</dbReference>
<protein>
    <recommendedName>
        <fullName evidence="8">Penicillin-binding protein transpeptidase domain-containing protein</fullName>
    </recommendedName>
</protein>
<dbReference type="SUPFAM" id="SSF56519">
    <property type="entry name" value="Penicillin binding protein dimerisation domain"/>
    <property type="match status" value="1"/>
</dbReference>
<evidence type="ECO:0000313" key="6">
    <source>
        <dbReference type="EMBL" id="KPK73718.1"/>
    </source>
</evidence>
<dbReference type="InterPro" id="IPR050515">
    <property type="entry name" value="Beta-lactam/transpept"/>
</dbReference>
<reference evidence="6 7" key="1">
    <citation type="journal article" date="2015" name="Microbiome">
        <title>Genomic resolution of linkages in carbon, nitrogen, and sulfur cycling among widespread estuary sediment bacteria.</title>
        <authorList>
            <person name="Baker B.J."/>
            <person name="Lazar C.S."/>
            <person name="Teske A.P."/>
            <person name="Dick G.J."/>
        </authorList>
    </citation>
    <scope>NUCLEOTIDE SEQUENCE [LARGE SCALE GENOMIC DNA]</scope>
    <source>
        <strain evidence="6">SM23_60</strain>
    </source>
</reference>
<proteinExistence type="predicted"/>
<evidence type="ECO:0000259" key="4">
    <source>
        <dbReference type="Pfam" id="PF00905"/>
    </source>
</evidence>
<evidence type="ECO:0000256" key="3">
    <source>
        <dbReference type="SAM" id="Phobius"/>
    </source>
</evidence>
<dbReference type="AlphaFoldDB" id="A0A0S8GL28"/>
<evidence type="ECO:0000256" key="1">
    <source>
        <dbReference type="ARBA" id="ARBA00004370"/>
    </source>
</evidence>
<organism evidence="6 7">
    <name type="scientific">candidate division WOR_3 bacterium SM23_60</name>
    <dbReference type="NCBI Taxonomy" id="1703780"/>
    <lineage>
        <taxon>Bacteria</taxon>
        <taxon>Bacteria division WOR-3</taxon>
    </lineage>
</organism>
<feature type="transmembrane region" description="Helical" evidence="3">
    <location>
        <begin position="7"/>
        <end position="25"/>
    </location>
</feature>
<dbReference type="Gene3D" id="3.30.450.330">
    <property type="match status" value="1"/>
</dbReference>
<evidence type="ECO:0000256" key="2">
    <source>
        <dbReference type="ARBA" id="ARBA00023136"/>
    </source>
</evidence>
<keyword evidence="3" id="KW-0812">Transmembrane</keyword>
<feature type="domain" description="Penicillin-binding protein dimerisation" evidence="5">
    <location>
        <begin position="50"/>
        <end position="188"/>
    </location>
</feature>
<dbReference type="GO" id="GO:0008658">
    <property type="term" value="F:penicillin binding"/>
    <property type="evidence" value="ECO:0007669"/>
    <property type="project" value="InterPro"/>
</dbReference>
<gene>
    <name evidence="6" type="ORF">AMJ87_00930</name>
</gene>
<dbReference type="PATRIC" id="fig|1703780.3.peg.2958"/>
<dbReference type="Pfam" id="PF03717">
    <property type="entry name" value="PBP_dimer"/>
    <property type="match status" value="1"/>
</dbReference>
<keyword evidence="2 3" id="KW-0472">Membrane</keyword>
<evidence type="ECO:0000313" key="7">
    <source>
        <dbReference type="Proteomes" id="UP000051096"/>
    </source>
</evidence>
<comment type="subcellular location">
    <subcellularLocation>
        <location evidence="1">Membrane</location>
    </subcellularLocation>
</comment>
<comment type="caution">
    <text evidence="6">The sequence shown here is derived from an EMBL/GenBank/DDBJ whole genome shotgun (WGS) entry which is preliminary data.</text>
</comment>
<dbReference type="Proteomes" id="UP000051096">
    <property type="component" value="Unassembled WGS sequence"/>
</dbReference>
<dbReference type="PANTHER" id="PTHR30627:SF1">
    <property type="entry name" value="PEPTIDOGLYCAN D,D-TRANSPEPTIDASE FTSI"/>
    <property type="match status" value="1"/>
</dbReference>
<keyword evidence="3" id="KW-1133">Transmembrane helix</keyword>
<dbReference type="GO" id="GO:0071555">
    <property type="term" value="P:cell wall organization"/>
    <property type="evidence" value="ECO:0007669"/>
    <property type="project" value="TreeGrafter"/>
</dbReference>
<dbReference type="GO" id="GO:0005886">
    <property type="term" value="C:plasma membrane"/>
    <property type="evidence" value="ECO:0007669"/>
    <property type="project" value="TreeGrafter"/>
</dbReference>
<dbReference type="Gene3D" id="3.90.1310.10">
    <property type="entry name" value="Penicillin-binding protein 2a (Domain 2)"/>
    <property type="match status" value="1"/>
</dbReference>
<accession>A0A0S8GL28</accession>
<sequence>MKRTRLLNVFLFVLSVAFFGYLFYIQCLRHRHYENRAKNQHEKKFVLIGARGHVYDRNGLPIATSRQCFSVFCTPRYVHDRKRITRDIALISGRPESVIRRLMDKGTFFWVERRVNLQQRDRYLALDDPGIGFTHDLYRQYNMGDIFRSLVGVCGSDNCGISGLELQFDDILSGKSGFAIYQKDPTGETFPYHNYPEKDPIPGQDVYLTIDLQMQSILYANLKEALQKEDAHYAAGLIIDPRTGEIIALVNVGRTNDHRNHAVCDEFEPGSTFKIVTLTHALLQGIQEHDIIDTEGGTYRLRGHTIHDYRDYGCVTFSQAVAHSSNVAMVKLSLDFDRQKYFLLMRDLGFGQLTGVEFPGEVEGRVPNAEKINDIEFATLTFGQGLTVNLLQLAYAYQAIANGGVLNKPIIVSEIRENGKVVYRARSMRIRRVIDCETAERVTNMLCAVVEDGSGTEAAIQGVKVAGKTGTAQKVVDGRYSNSSIITTFVGYFPAHDPDYLIAVLLDEPKQGLWASAIAAPVFRNIAQSIYQMNSHQYAAK</sequence>
<dbReference type="InterPro" id="IPR012338">
    <property type="entry name" value="Beta-lactam/transpept-like"/>
</dbReference>